<organism evidence="2 3">
    <name type="scientific">Paenibacillus vulneris</name>
    <dbReference type="NCBI Taxonomy" id="1133364"/>
    <lineage>
        <taxon>Bacteria</taxon>
        <taxon>Bacillati</taxon>
        <taxon>Bacillota</taxon>
        <taxon>Bacilli</taxon>
        <taxon>Bacillales</taxon>
        <taxon>Paenibacillaceae</taxon>
        <taxon>Paenibacillus</taxon>
    </lineage>
</organism>
<keyword evidence="3" id="KW-1185">Reference proteome</keyword>
<accession>A0ABW3UWQ8</accession>
<feature type="compositionally biased region" description="Low complexity" evidence="1">
    <location>
        <begin position="28"/>
        <end position="60"/>
    </location>
</feature>
<protein>
    <submittedName>
        <fullName evidence="2">Uncharacterized protein</fullName>
    </submittedName>
</protein>
<comment type="caution">
    <text evidence="2">The sequence shown here is derived from an EMBL/GenBank/DDBJ whole genome shotgun (WGS) entry which is preliminary data.</text>
</comment>
<evidence type="ECO:0000313" key="3">
    <source>
        <dbReference type="Proteomes" id="UP001597180"/>
    </source>
</evidence>
<feature type="region of interest" description="Disordered" evidence="1">
    <location>
        <begin position="28"/>
        <end position="70"/>
    </location>
</feature>
<feature type="compositionally biased region" description="Acidic residues" evidence="1">
    <location>
        <begin position="61"/>
        <end position="70"/>
    </location>
</feature>
<dbReference type="RefSeq" id="WP_079911905.1">
    <property type="nucleotide sequence ID" value="NZ_BAABJG010000023.1"/>
</dbReference>
<gene>
    <name evidence="2" type="ORF">ACFQ4B_29290</name>
</gene>
<reference evidence="3" key="1">
    <citation type="journal article" date="2019" name="Int. J. Syst. Evol. Microbiol.">
        <title>The Global Catalogue of Microorganisms (GCM) 10K type strain sequencing project: providing services to taxonomists for standard genome sequencing and annotation.</title>
        <authorList>
            <consortium name="The Broad Institute Genomics Platform"/>
            <consortium name="The Broad Institute Genome Sequencing Center for Infectious Disease"/>
            <person name="Wu L."/>
            <person name="Ma J."/>
        </authorList>
    </citation>
    <scope>NUCLEOTIDE SEQUENCE [LARGE SCALE GENOMIC DNA]</scope>
    <source>
        <strain evidence="3">CCUG 53270</strain>
    </source>
</reference>
<sequence length="70" mass="7592">MDDKSEEVIPVAENNNNAIQHGINAAQANAENEQEQQQVQELSSLLQSNTENANAASSAVNEEESDTSEY</sequence>
<dbReference type="EMBL" id="JBHTLU010000043">
    <property type="protein sequence ID" value="MFD1224206.1"/>
    <property type="molecule type" value="Genomic_DNA"/>
</dbReference>
<evidence type="ECO:0000256" key="1">
    <source>
        <dbReference type="SAM" id="MobiDB-lite"/>
    </source>
</evidence>
<proteinExistence type="predicted"/>
<dbReference type="Proteomes" id="UP001597180">
    <property type="component" value="Unassembled WGS sequence"/>
</dbReference>
<name>A0ABW3UWQ8_9BACL</name>
<evidence type="ECO:0000313" key="2">
    <source>
        <dbReference type="EMBL" id="MFD1224206.1"/>
    </source>
</evidence>